<dbReference type="Pfam" id="PF07690">
    <property type="entry name" value="MFS_1"/>
    <property type="match status" value="1"/>
</dbReference>
<name>A0ABV8SWD2_9GAMM</name>
<evidence type="ECO:0000256" key="6">
    <source>
        <dbReference type="SAM" id="MobiDB-lite"/>
    </source>
</evidence>
<feature type="transmembrane region" description="Helical" evidence="7">
    <location>
        <begin position="395"/>
        <end position="415"/>
    </location>
</feature>
<feature type="transmembrane region" description="Helical" evidence="7">
    <location>
        <begin position="165"/>
        <end position="187"/>
    </location>
</feature>
<evidence type="ECO:0000256" key="5">
    <source>
        <dbReference type="ARBA" id="ARBA00023136"/>
    </source>
</evidence>
<keyword evidence="2" id="KW-0813">Transport</keyword>
<evidence type="ECO:0000313" key="10">
    <source>
        <dbReference type="Proteomes" id="UP001595904"/>
    </source>
</evidence>
<feature type="transmembrane region" description="Helical" evidence="7">
    <location>
        <begin position="300"/>
        <end position="320"/>
    </location>
</feature>
<keyword evidence="3 7" id="KW-0812">Transmembrane</keyword>
<evidence type="ECO:0000259" key="8">
    <source>
        <dbReference type="PROSITE" id="PS50850"/>
    </source>
</evidence>
<organism evidence="9 10">
    <name type="scientific">Steroidobacter flavus</name>
    <dbReference type="NCBI Taxonomy" id="1842136"/>
    <lineage>
        <taxon>Bacteria</taxon>
        <taxon>Pseudomonadati</taxon>
        <taxon>Pseudomonadota</taxon>
        <taxon>Gammaproteobacteria</taxon>
        <taxon>Steroidobacterales</taxon>
        <taxon>Steroidobacteraceae</taxon>
        <taxon>Steroidobacter</taxon>
    </lineage>
</organism>
<dbReference type="PANTHER" id="PTHR23505">
    <property type="entry name" value="SPINSTER"/>
    <property type="match status" value="1"/>
</dbReference>
<dbReference type="CDD" id="cd17328">
    <property type="entry name" value="MFS_spinster_like"/>
    <property type="match status" value="1"/>
</dbReference>
<dbReference type="EMBL" id="JBHSDU010000010">
    <property type="protein sequence ID" value="MFC4311923.1"/>
    <property type="molecule type" value="Genomic_DNA"/>
</dbReference>
<reference evidence="10" key="1">
    <citation type="journal article" date="2019" name="Int. J. Syst. Evol. Microbiol.">
        <title>The Global Catalogue of Microorganisms (GCM) 10K type strain sequencing project: providing services to taxonomists for standard genome sequencing and annotation.</title>
        <authorList>
            <consortium name="The Broad Institute Genomics Platform"/>
            <consortium name="The Broad Institute Genome Sequencing Center for Infectious Disease"/>
            <person name="Wu L."/>
            <person name="Ma J."/>
        </authorList>
    </citation>
    <scope>NUCLEOTIDE SEQUENCE [LARGE SCALE GENOMIC DNA]</scope>
    <source>
        <strain evidence="10">CGMCC 1.10759</strain>
    </source>
</reference>
<feature type="transmembrane region" description="Helical" evidence="7">
    <location>
        <begin position="219"/>
        <end position="246"/>
    </location>
</feature>
<protein>
    <submittedName>
        <fullName evidence="9">Spinster family MFS transporter</fullName>
    </submittedName>
</protein>
<evidence type="ECO:0000256" key="3">
    <source>
        <dbReference type="ARBA" id="ARBA00022692"/>
    </source>
</evidence>
<dbReference type="InterPro" id="IPR044770">
    <property type="entry name" value="MFS_spinster-like"/>
</dbReference>
<feature type="transmembrane region" description="Helical" evidence="7">
    <location>
        <begin position="77"/>
        <end position="98"/>
    </location>
</feature>
<evidence type="ECO:0000256" key="7">
    <source>
        <dbReference type="SAM" id="Phobius"/>
    </source>
</evidence>
<keyword evidence="5 7" id="KW-0472">Membrane</keyword>
<dbReference type="InterPro" id="IPR020846">
    <property type="entry name" value="MFS_dom"/>
</dbReference>
<dbReference type="SUPFAM" id="SSF103473">
    <property type="entry name" value="MFS general substrate transporter"/>
    <property type="match status" value="1"/>
</dbReference>
<gene>
    <name evidence="9" type="ORF">ACFPN2_22770</name>
</gene>
<dbReference type="RefSeq" id="WP_380600880.1">
    <property type="nucleotide sequence ID" value="NZ_JBHSDU010000010.1"/>
</dbReference>
<feature type="transmembrane region" description="Helical" evidence="7">
    <location>
        <begin position="104"/>
        <end position="126"/>
    </location>
</feature>
<accession>A0ABV8SWD2</accession>
<feature type="transmembrane region" description="Helical" evidence="7">
    <location>
        <begin position="48"/>
        <end position="65"/>
    </location>
</feature>
<feature type="transmembrane region" description="Helical" evidence="7">
    <location>
        <begin position="326"/>
        <end position="348"/>
    </location>
</feature>
<feature type="transmembrane region" description="Helical" evidence="7">
    <location>
        <begin position="266"/>
        <end position="288"/>
    </location>
</feature>
<dbReference type="InterPro" id="IPR011701">
    <property type="entry name" value="MFS"/>
</dbReference>
<feature type="compositionally biased region" description="Polar residues" evidence="6">
    <location>
        <begin position="436"/>
        <end position="447"/>
    </location>
</feature>
<feature type="region of interest" description="Disordered" evidence="6">
    <location>
        <begin position="436"/>
        <end position="460"/>
    </location>
</feature>
<evidence type="ECO:0000313" key="9">
    <source>
        <dbReference type="EMBL" id="MFC4311923.1"/>
    </source>
</evidence>
<proteinExistence type="predicted"/>
<keyword evidence="4 7" id="KW-1133">Transmembrane helix</keyword>
<dbReference type="InterPro" id="IPR036259">
    <property type="entry name" value="MFS_trans_sf"/>
</dbReference>
<comment type="subcellular location">
    <subcellularLocation>
        <location evidence="1">Membrane</location>
        <topology evidence="1">Multi-pass membrane protein</topology>
    </subcellularLocation>
</comment>
<dbReference type="PANTHER" id="PTHR23505:SF79">
    <property type="entry name" value="PROTEIN SPINSTER"/>
    <property type="match status" value="1"/>
</dbReference>
<dbReference type="Gene3D" id="1.20.1250.20">
    <property type="entry name" value="MFS general substrate transporter like domains"/>
    <property type="match status" value="1"/>
</dbReference>
<sequence>MPLKEAAYRPYMLTLLAVILASNGVDRLALSLLLQEIKVDLALSDTQLGLMSGIAFAIFYSLMGIPIARWADKGNRVTIITVTTALWSVAVGLCALAGNFVQLLLIRVGVAVGEAGCIPPAHSLIADHFSRTERPRALSRYMLGGPLSAVFGYLLAGWLNELYGWRLTFLIVGIPGLLLAIVAWFTLREPRRQGMLNAREQASKEWPDAQESSPSLREVFVTLWTIPTFRHLMFSFAAVSFFSYGIGKWKPAFFIRSFGMETGELGAWFTLIYGVGGLLGIYLGGALASRFAARNERLQLKMMALTYAAFAVVSTAMYLVSNVYVAFALMAIATIGGNSVAGPVFATIQTLVPPRMRAMSIALLYLFANLVGLGLGPLGVGMLSDAIAPWAGTESLRYVLLVLSPGYLWGAWHLWRASTTVVRDMEVTYEREMTSSDSAQVEASSNAPRRIPGETVSSSI</sequence>
<dbReference type="Proteomes" id="UP001595904">
    <property type="component" value="Unassembled WGS sequence"/>
</dbReference>
<evidence type="ECO:0000256" key="2">
    <source>
        <dbReference type="ARBA" id="ARBA00022448"/>
    </source>
</evidence>
<comment type="caution">
    <text evidence="9">The sequence shown here is derived from an EMBL/GenBank/DDBJ whole genome shotgun (WGS) entry which is preliminary data.</text>
</comment>
<feature type="transmembrane region" description="Helical" evidence="7">
    <location>
        <begin position="138"/>
        <end position="159"/>
    </location>
</feature>
<feature type="transmembrane region" description="Helical" evidence="7">
    <location>
        <begin position="360"/>
        <end position="383"/>
    </location>
</feature>
<dbReference type="PROSITE" id="PS50850">
    <property type="entry name" value="MFS"/>
    <property type="match status" value="1"/>
</dbReference>
<feature type="domain" description="Major facilitator superfamily (MFS) profile" evidence="8">
    <location>
        <begin position="12"/>
        <end position="422"/>
    </location>
</feature>
<evidence type="ECO:0000256" key="1">
    <source>
        <dbReference type="ARBA" id="ARBA00004141"/>
    </source>
</evidence>
<evidence type="ECO:0000256" key="4">
    <source>
        <dbReference type="ARBA" id="ARBA00022989"/>
    </source>
</evidence>
<keyword evidence="10" id="KW-1185">Reference proteome</keyword>